<proteinExistence type="predicted"/>
<dbReference type="AlphaFoldDB" id="A0A9D4Q0T7"/>
<name>A0A9D4Q0T7_RHISA</name>
<sequence length="64" mass="7022">MYAQQTKPATTTQSLNPNADIFYSKNALAKSEDDDGCRGNCVLRTGEPMNARSATYVLMDFLSV</sequence>
<evidence type="ECO:0000313" key="1">
    <source>
        <dbReference type="EMBL" id="KAH7961046.1"/>
    </source>
</evidence>
<gene>
    <name evidence="1" type="ORF">HPB52_001289</name>
</gene>
<dbReference type="EMBL" id="JABSTV010001249">
    <property type="protein sequence ID" value="KAH7961046.1"/>
    <property type="molecule type" value="Genomic_DNA"/>
</dbReference>
<reference evidence="1" key="2">
    <citation type="submission" date="2021-09" db="EMBL/GenBank/DDBJ databases">
        <authorList>
            <person name="Jia N."/>
            <person name="Wang J."/>
            <person name="Shi W."/>
            <person name="Du L."/>
            <person name="Sun Y."/>
            <person name="Zhan W."/>
            <person name="Jiang J."/>
            <person name="Wang Q."/>
            <person name="Zhang B."/>
            <person name="Ji P."/>
            <person name="Sakyi L.B."/>
            <person name="Cui X."/>
            <person name="Yuan T."/>
            <person name="Jiang B."/>
            <person name="Yang W."/>
            <person name="Lam T.T.-Y."/>
            <person name="Chang Q."/>
            <person name="Ding S."/>
            <person name="Wang X."/>
            <person name="Zhu J."/>
            <person name="Ruan X."/>
            <person name="Zhao L."/>
            <person name="Wei J."/>
            <person name="Que T."/>
            <person name="Du C."/>
            <person name="Cheng J."/>
            <person name="Dai P."/>
            <person name="Han X."/>
            <person name="Huang E."/>
            <person name="Gao Y."/>
            <person name="Liu J."/>
            <person name="Shao H."/>
            <person name="Ye R."/>
            <person name="Li L."/>
            <person name="Wei W."/>
            <person name="Wang X."/>
            <person name="Wang C."/>
            <person name="Huo Q."/>
            <person name="Li W."/>
            <person name="Guo W."/>
            <person name="Chen H."/>
            <person name="Chen S."/>
            <person name="Zhou L."/>
            <person name="Zhou L."/>
            <person name="Ni X."/>
            <person name="Tian J."/>
            <person name="Zhou Y."/>
            <person name="Sheng Y."/>
            <person name="Liu T."/>
            <person name="Pan Y."/>
            <person name="Xia L."/>
            <person name="Li J."/>
            <person name="Zhao F."/>
            <person name="Cao W."/>
        </authorList>
    </citation>
    <scope>NUCLEOTIDE SEQUENCE</scope>
    <source>
        <strain evidence="1">Rsan-2018</strain>
        <tissue evidence="1">Larvae</tissue>
    </source>
</reference>
<organism evidence="1 2">
    <name type="scientific">Rhipicephalus sanguineus</name>
    <name type="common">Brown dog tick</name>
    <name type="synonym">Ixodes sanguineus</name>
    <dbReference type="NCBI Taxonomy" id="34632"/>
    <lineage>
        <taxon>Eukaryota</taxon>
        <taxon>Metazoa</taxon>
        <taxon>Ecdysozoa</taxon>
        <taxon>Arthropoda</taxon>
        <taxon>Chelicerata</taxon>
        <taxon>Arachnida</taxon>
        <taxon>Acari</taxon>
        <taxon>Parasitiformes</taxon>
        <taxon>Ixodida</taxon>
        <taxon>Ixodoidea</taxon>
        <taxon>Ixodidae</taxon>
        <taxon>Rhipicephalinae</taxon>
        <taxon>Rhipicephalus</taxon>
        <taxon>Rhipicephalus</taxon>
    </lineage>
</organism>
<evidence type="ECO:0000313" key="2">
    <source>
        <dbReference type="Proteomes" id="UP000821837"/>
    </source>
</evidence>
<reference evidence="1" key="1">
    <citation type="journal article" date="2020" name="Cell">
        <title>Large-Scale Comparative Analyses of Tick Genomes Elucidate Their Genetic Diversity and Vector Capacities.</title>
        <authorList>
            <consortium name="Tick Genome and Microbiome Consortium (TIGMIC)"/>
            <person name="Jia N."/>
            <person name="Wang J."/>
            <person name="Shi W."/>
            <person name="Du L."/>
            <person name="Sun Y."/>
            <person name="Zhan W."/>
            <person name="Jiang J.F."/>
            <person name="Wang Q."/>
            <person name="Zhang B."/>
            <person name="Ji P."/>
            <person name="Bell-Sakyi L."/>
            <person name="Cui X.M."/>
            <person name="Yuan T.T."/>
            <person name="Jiang B.G."/>
            <person name="Yang W.F."/>
            <person name="Lam T.T."/>
            <person name="Chang Q.C."/>
            <person name="Ding S.J."/>
            <person name="Wang X.J."/>
            <person name="Zhu J.G."/>
            <person name="Ruan X.D."/>
            <person name="Zhao L."/>
            <person name="Wei J.T."/>
            <person name="Ye R.Z."/>
            <person name="Que T.C."/>
            <person name="Du C.H."/>
            <person name="Zhou Y.H."/>
            <person name="Cheng J.X."/>
            <person name="Dai P.F."/>
            <person name="Guo W.B."/>
            <person name="Han X.H."/>
            <person name="Huang E.J."/>
            <person name="Li L.F."/>
            <person name="Wei W."/>
            <person name="Gao Y.C."/>
            <person name="Liu J.Z."/>
            <person name="Shao H.Z."/>
            <person name="Wang X."/>
            <person name="Wang C.C."/>
            <person name="Yang T.C."/>
            <person name="Huo Q.B."/>
            <person name="Li W."/>
            <person name="Chen H.Y."/>
            <person name="Chen S.E."/>
            <person name="Zhou L.G."/>
            <person name="Ni X.B."/>
            <person name="Tian J.H."/>
            <person name="Sheng Y."/>
            <person name="Liu T."/>
            <person name="Pan Y.S."/>
            <person name="Xia L.Y."/>
            <person name="Li J."/>
            <person name="Zhao F."/>
            <person name="Cao W.C."/>
        </authorList>
    </citation>
    <scope>NUCLEOTIDE SEQUENCE</scope>
    <source>
        <strain evidence="1">Rsan-2018</strain>
    </source>
</reference>
<comment type="caution">
    <text evidence="1">The sequence shown here is derived from an EMBL/GenBank/DDBJ whole genome shotgun (WGS) entry which is preliminary data.</text>
</comment>
<protein>
    <submittedName>
        <fullName evidence="1">Uncharacterized protein</fullName>
    </submittedName>
</protein>
<accession>A0A9D4Q0T7</accession>
<dbReference type="Proteomes" id="UP000821837">
    <property type="component" value="Chromosome 3"/>
</dbReference>
<keyword evidence="2" id="KW-1185">Reference proteome</keyword>